<protein>
    <submittedName>
        <fullName evidence="2">Uncharacterized protein</fullName>
    </submittedName>
</protein>
<dbReference type="EMBL" id="JAPZBU010000004">
    <property type="protein sequence ID" value="KAJ5407946.1"/>
    <property type="molecule type" value="Genomic_DNA"/>
</dbReference>
<accession>A0A9W9W7P6</accession>
<keyword evidence="1" id="KW-0472">Membrane</keyword>
<evidence type="ECO:0000313" key="3">
    <source>
        <dbReference type="Proteomes" id="UP001147747"/>
    </source>
</evidence>
<reference evidence="2" key="2">
    <citation type="journal article" date="2023" name="IMA Fungus">
        <title>Comparative genomic study of the Penicillium genus elucidates a diverse pangenome and 15 lateral gene transfer events.</title>
        <authorList>
            <person name="Petersen C."/>
            <person name="Sorensen T."/>
            <person name="Nielsen M.R."/>
            <person name="Sondergaard T.E."/>
            <person name="Sorensen J.L."/>
            <person name="Fitzpatrick D.A."/>
            <person name="Frisvad J.C."/>
            <person name="Nielsen K.L."/>
        </authorList>
    </citation>
    <scope>NUCLEOTIDE SEQUENCE</scope>
    <source>
        <strain evidence="2">IBT 29677</strain>
    </source>
</reference>
<comment type="caution">
    <text evidence="2">The sequence shown here is derived from an EMBL/GenBank/DDBJ whole genome shotgun (WGS) entry which is preliminary data.</text>
</comment>
<name>A0A9W9W7P6_9EURO</name>
<keyword evidence="1" id="KW-0812">Transmembrane</keyword>
<feature type="transmembrane region" description="Helical" evidence="1">
    <location>
        <begin position="30"/>
        <end position="51"/>
    </location>
</feature>
<proteinExistence type="predicted"/>
<reference evidence="2" key="1">
    <citation type="submission" date="2022-12" db="EMBL/GenBank/DDBJ databases">
        <authorList>
            <person name="Petersen C."/>
        </authorList>
    </citation>
    <scope>NUCLEOTIDE SEQUENCE</scope>
    <source>
        <strain evidence="2">IBT 29677</strain>
    </source>
</reference>
<evidence type="ECO:0000313" key="2">
    <source>
        <dbReference type="EMBL" id="KAJ5407946.1"/>
    </source>
</evidence>
<evidence type="ECO:0000256" key="1">
    <source>
        <dbReference type="SAM" id="Phobius"/>
    </source>
</evidence>
<sequence>MDEQSSITSGLLSTLQSYFMMFLSWETSTFPIWSVSAGVLIGLTVAFSILYELYWSPLSDFPGPKLWAITRLPCRSPSSGASTI</sequence>
<dbReference type="AlphaFoldDB" id="A0A9W9W7P6"/>
<gene>
    <name evidence="2" type="ORF">N7509_001829</name>
</gene>
<keyword evidence="1" id="KW-1133">Transmembrane helix</keyword>
<keyword evidence="3" id="KW-1185">Reference proteome</keyword>
<dbReference type="RefSeq" id="XP_056492261.1">
    <property type="nucleotide sequence ID" value="XM_056626466.1"/>
</dbReference>
<dbReference type="Proteomes" id="UP001147747">
    <property type="component" value="Unassembled WGS sequence"/>
</dbReference>
<organism evidence="2 3">
    <name type="scientific">Penicillium cosmopolitanum</name>
    <dbReference type="NCBI Taxonomy" id="1131564"/>
    <lineage>
        <taxon>Eukaryota</taxon>
        <taxon>Fungi</taxon>
        <taxon>Dikarya</taxon>
        <taxon>Ascomycota</taxon>
        <taxon>Pezizomycotina</taxon>
        <taxon>Eurotiomycetes</taxon>
        <taxon>Eurotiomycetidae</taxon>
        <taxon>Eurotiales</taxon>
        <taxon>Aspergillaceae</taxon>
        <taxon>Penicillium</taxon>
    </lineage>
</organism>
<dbReference type="GeneID" id="81365446"/>